<keyword evidence="3" id="KW-0328">Glycosyltransferase</keyword>
<evidence type="ECO:0000256" key="8">
    <source>
        <dbReference type="SAM" id="Phobius"/>
    </source>
</evidence>
<evidence type="ECO:0000256" key="7">
    <source>
        <dbReference type="SAM" id="MobiDB-lite"/>
    </source>
</evidence>
<feature type="transmembrane region" description="Helical" evidence="8">
    <location>
        <begin position="54"/>
        <end position="78"/>
    </location>
</feature>
<keyword evidence="5 8" id="KW-1133">Transmembrane helix</keyword>
<dbReference type="InParanoid" id="F4NXI8"/>
<name>F4NXI8_BATDJ</name>
<dbReference type="InterPro" id="IPR004835">
    <property type="entry name" value="Chitin_synth"/>
</dbReference>
<dbReference type="Gene3D" id="3.90.550.10">
    <property type="entry name" value="Spore Coat Polysaccharide Biosynthesis Protein SpsA, Chain A"/>
    <property type="match status" value="1"/>
</dbReference>
<feature type="transmembrane region" description="Helical" evidence="8">
    <location>
        <begin position="20"/>
        <end position="42"/>
    </location>
</feature>
<evidence type="ECO:0000256" key="1">
    <source>
        <dbReference type="ARBA" id="ARBA00004141"/>
    </source>
</evidence>
<reference evidence="9 10" key="1">
    <citation type="submission" date="2009-12" db="EMBL/GenBank/DDBJ databases">
        <title>The draft genome of Batrachochytrium dendrobatidis.</title>
        <authorList>
            <consortium name="US DOE Joint Genome Institute (JGI-PGF)"/>
            <person name="Kuo A."/>
            <person name="Salamov A."/>
            <person name="Schmutz J."/>
            <person name="Lucas S."/>
            <person name="Pitluck S."/>
            <person name="Rosenblum E."/>
            <person name="Stajich J."/>
            <person name="Eisen M."/>
            <person name="Grigoriev I.V."/>
        </authorList>
    </citation>
    <scope>NUCLEOTIDE SEQUENCE [LARGE SCALE GENOMIC DNA]</scope>
    <source>
        <strain evidence="10">JAM81 / FGSC 10211</strain>
    </source>
</reference>
<feature type="compositionally biased region" description="Low complexity" evidence="7">
    <location>
        <begin position="564"/>
        <end position="579"/>
    </location>
</feature>
<dbReference type="OrthoDB" id="5321960at2759"/>
<evidence type="ECO:0000256" key="3">
    <source>
        <dbReference type="ARBA" id="ARBA00022676"/>
    </source>
</evidence>
<evidence type="ECO:0000313" key="9">
    <source>
        <dbReference type="EMBL" id="EGF82691.1"/>
    </source>
</evidence>
<feature type="region of interest" description="Disordered" evidence="7">
    <location>
        <begin position="614"/>
        <end position="658"/>
    </location>
</feature>
<feature type="compositionally biased region" description="Polar residues" evidence="7">
    <location>
        <begin position="551"/>
        <end position="563"/>
    </location>
</feature>
<feature type="transmembrane region" description="Helical" evidence="8">
    <location>
        <begin position="90"/>
        <end position="118"/>
    </location>
</feature>
<dbReference type="AlphaFoldDB" id="F4NXI8"/>
<dbReference type="STRING" id="684364.F4NXI8"/>
<feature type="transmembrane region" description="Helical" evidence="8">
    <location>
        <begin position="465"/>
        <end position="483"/>
    </location>
</feature>
<keyword evidence="6 8" id="KW-0472">Membrane</keyword>
<dbReference type="GO" id="GO:0004100">
    <property type="term" value="F:chitin synthase activity"/>
    <property type="evidence" value="ECO:0000318"/>
    <property type="project" value="GO_Central"/>
</dbReference>
<gene>
    <name evidence="9" type="ORF">BATDEDRAFT_22774</name>
</gene>
<evidence type="ECO:0000256" key="5">
    <source>
        <dbReference type="ARBA" id="ARBA00022989"/>
    </source>
</evidence>
<dbReference type="GO" id="GO:0006031">
    <property type="term" value="P:chitin biosynthetic process"/>
    <property type="evidence" value="ECO:0000318"/>
    <property type="project" value="GO_Central"/>
</dbReference>
<dbReference type="RefSeq" id="XP_006676622.1">
    <property type="nucleotide sequence ID" value="XM_006676559.1"/>
</dbReference>
<dbReference type="GeneID" id="18238037"/>
<dbReference type="SUPFAM" id="SSF53448">
    <property type="entry name" value="Nucleotide-diphospho-sugar transferases"/>
    <property type="match status" value="1"/>
</dbReference>
<feature type="region of interest" description="Disordered" evidence="7">
    <location>
        <begin position="549"/>
        <end position="585"/>
    </location>
</feature>
<dbReference type="PANTHER" id="PTHR22914:SF46">
    <property type="entry name" value="CHITIN SYNTHASE"/>
    <property type="match status" value="1"/>
</dbReference>
<dbReference type="GO" id="GO:0016020">
    <property type="term" value="C:membrane"/>
    <property type="evidence" value="ECO:0007669"/>
    <property type="project" value="UniProtKB-SubCell"/>
</dbReference>
<keyword evidence="3" id="KW-0808">Transferase</keyword>
<comment type="subcellular location">
    <subcellularLocation>
        <location evidence="1">Membrane</location>
        <topology evidence="1">Multi-pass membrane protein</topology>
    </subcellularLocation>
</comment>
<keyword evidence="10" id="KW-1185">Reference proteome</keyword>
<evidence type="ECO:0000256" key="6">
    <source>
        <dbReference type="ARBA" id="ARBA00023136"/>
    </source>
</evidence>
<keyword evidence="4 8" id="KW-0812">Transmembrane</keyword>
<evidence type="ECO:0000256" key="4">
    <source>
        <dbReference type="ARBA" id="ARBA00022692"/>
    </source>
</evidence>
<dbReference type="OMA" id="NCIHVFL"/>
<dbReference type="PANTHER" id="PTHR22914">
    <property type="entry name" value="CHITIN SYNTHASE"/>
    <property type="match status" value="1"/>
</dbReference>
<accession>F4NXI8</accession>
<dbReference type="GO" id="GO:0071944">
    <property type="term" value="C:cell periphery"/>
    <property type="evidence" value="ECO:0000318"/>
    <property type="project" value="GO_Central"/>
</dbReference>
<dbReference type="InterPro" id="IPR029044">
    <property type="entry name" value="Nucleotide-diphossugar_trans"/>
</dbReference>
<dbReference type="GO" id="GO:0030428">
    <property type="term" value="C:cell septum"/>
    <property type="evidence" value="ECO:0000318"/>
    <property type="project" value="GO_Central"/>
</dbReference>
<sequence>MQNVEIAPWKSNTPLAFIESVVFVCASLDYIIFTILFLVNLVSTWQHVSTSQKITSFLIILVFMALRVFYIPALLLLVPSSYIVQFEFRTILFSVTCIAAVYVMTFLIPMAIGIWGAFKFEAWPSKANTEAANGKLVHMLGSGKLSQMVIMIQVNNEEVHAVIRTIKSIVRSTYDPRYLVVHIGFNSDEQSKTYLQIVQFLSGKRQHPAQGYPLRHPIEHESVQFVLHRGKGHGQGVVYSEIQQTFKGMNHRTFLVSVDADMILYEDCLVEMVYSMENRAKAVGVTGFITGTCPSRGSAFRHFQEAEFVAEQMVDRSLEMVFGNSASVPCSLIMVNLAEFEKIAKSYLTDVKSDNFEHLGQERLILFILTQQHKSTFLKFCSNARVKTEAATSWSAVFEQEHRWHMPYLYNKAHFMVDMNLWIGLPIVQTFKLLRTSVCSMHLFFHLAILQIWTSNSSIKEATSSIWLAPIAIWIMYSTFAIAIKRVSIITMFPLTLIVNPWMRLLINSINMIRQQMTNRPIPKKQAVLKNIQVGYNVKSEAKRSIELESNIVTSTPRPESVQSKPTGTSTTSSTTSMSQKLHSCKSFDSLQEPEPAKPQHGTAIARLVRTSSMRGLKSTGLSSNASSTVTSGHSKGTSGSQTLHRSNSANFKLFGRS</sequence>
<dbReference type="Proteomes" id="UP000007241">
    <property type="component" value="Unassembled WGS sequence"/>
</dbReference>
<dbReference type="EMBL" id="GL882880">
    <property type="protein sequence ID" value="EGF82691.1"/>
    <property type="molecule type" value="Genomic_DNA"/>
</dbReference>
<feature type="transmembrane region" description="Helical" evidence="8">
    <location>
        <begin position="434"/>
        <end position="453"/>
    </location>
</feature>
<dbReference type="EC" id="2.4.1.16" evidence="2"/>
<evidence type="ECO:0000256" key="2">
    <source>
        <dbReference type="ARBA" id="ARBA00012543"/>
    </source>
</evidence>
<dbReference type="HOGENOM" id="CLU_416754_0_0_1"/>
<organism evidence="9 10">
    <name type="scientific">Batrachochytrium dendrobatidis (strain JAM81 / FGSC 10211)</name>
    <name type="common">Frog chytrid fungus</name>
    <dbReference type="NCBI Taxonomy" id="684364"/>
    <lineage>
        <taxon>Eukaryota</taxon>
        <taxon>Fungi</taxon>
        <taxon>Fungi incertae sedis</taxon>
        <taxon>Chytridiomycota</taxon>
        <taxon>Chytridiomycota incertae sedis</taxon>
        <taxon>Chytridiomycetes</taxon>
        <taxon>Rhizophydiales</taxon>
        <taxon>Rhizophydiales incertae sedis</taxon>
        <taxon>Batrachochytrium</taxon>
    </lineage>
</organism>
<proteinExistence type="predicted"/>
<feature type="compositionally biased region" description="Polar residues" evidence="7">
    <location>
        <begin position="614"/>
        <end position="651"/>
    </location>
</feature>
<evidence type="ECO:0000313" key="10">
    <source>
        <dbReference type="Proteomes" id="UP000007241"/>
    </source>
</evidence>
<protein>
    <recommendedName>
        <fullName evidence="2">chitin synthase</fullName>
        <ecNumber evidence="2">2.4.1.16</ecNumber>
    </recommendedName>
</protein>
<feature type="transmembrane region" description="Helical" evidence="8">
    <location>
        <begin position="489"/>
        <end position="507"/>
    </location>
</feature>